<proteinExistence type="predicted"/>
<accession>A0A0F9MT63</accession>
<protein>
    <submittedName>
        <fullName evidence="1">Uncharacterized protein</fullName>
    </submittedName>
</protein>
<comment type="caution">
    <text evidence="1">The sequence shown here is derived from an EMBL/GenBank/DDBJ whole genome shotgun (WGS) entry which is preliminary data.</text>
</comment>
<reference evidence="1" key="1">
    <citation type="journal article" date="2015" name="Nature">
        <title>Complex archaea that bridge the gap between prokaryotes and eukaryotes.</title>
        <authorList>
            <person name="Spang A."/>
            <person name="Saw J.H."/>
            <person name="Jorgensen S.L."/>
            <person name="Zaremba-Niedzwiedzka K."/>
            <person name="Martijn J."/>
            <person name="Lind A.E."/>
            <person name="van Eijk R."/>
            <person name="Schleper C."/>
            <person name="Guy L."/>
            <person name="Ettema T.J."/>
        </authorList>
    </citation>
    <scope>NUCLEOTIDE SEQUENCE</scope>
</reference>
<evidence type="ECO:0000313" key="1">
    <source>
        <dbReference type="EMBL" id="KKM79820.1"/>
    </source>
</evidence>
<dbReference type="AlphaFoldDB" id="A0A0F9MT63"/>
<name>A0A0F9MT63_9ZZZZ</name>
<dbReference type="EMBL" id="LAZR01008281">
    <property type="protein sequence ID" value="KKM79820.1"/>
    <property type="molecule type" value="Genomic_DNA"/>
</dbReference>
<sequence>MTEKLLAKELEEATKNWKLPEKHGDAEEIQLFTIETDDPEALNKFLELFNARLMRYDNGEFQQEGLDFLIYTKTNGPYVYQMVLANETVGQNCRPFDPNEEKEE</sequence>
<gene>
    <name evidence="1" type="ORF">LCGC14_1346050</name>
</gene>
<organism evidence="1">
    <name type="scientific">marine sediment metagenome</name>
    <dbReference type="NCBI Taxonomy" id="412755"/>
    <lineage>
        <taxon>unclassified sequences</taxon>
        <taxon>metagenomes</taxon>
        <taxon>ecological metagenomes</taxon>
    </lineage>
</organism>